<dbReference type="HOGENOM" id="CLU_1081388_0_0_11"/>
<dbReference type="OrthoDB" id="9819213at2"/>
<accession>D6ZBW2</accession>
<proteinExistence type="predicted"/>
<keyword evidence="2" id="KW-1185">Reference proteome</keyword>
<evidence type="ECO:0000313" key="2">
    <source>
        <dbReference type="Proteomes" id="UP000002247"/>
    </source>
</evidence>
<gene>
    <name evidence="1" type="ordered locus">Srot_0452</name>
</gene>
<dbReference type="KEGG" id="srt:Srot_0452"/>
<dbReference type="EMBL" id="CP001958">
    <property type="protein sequence ID" value="ADG96939.1"/>
    <property type="molecule type" value="Genomic_DNA"/>
</dbReference>
<sequence>MSATPEHPSRSKSNEYHFDIHGKPIDASWWATLQAMGAQYSLICRSVVRGWLVTTEWTGKEWYLPKQGLPRIFRTNVHDPKGQNQYSAHWGSREEAADGHASVEDMILRALRLAVEGPGDWDLDDEEAPDEEPRQIDGYYDIEGRLLTYEQFRALRALGSWYSDVAPRERLYGWTVETMWTGWDRQEEDHPDERPMVVTTEVDCDYKHFARGGWPDANSARVGHVQIRGLVGQFALGQLSREEMLVCFDALWTPRPRGG</sequence>
<dbReference type="AlphaFoldDB" id="D6ZBW2"/>
<dbReference type="Proteomes" id="UP000002247">
    <property type="component" value="Chromosome"/>
</dbReference>
<organism evidence="1 2">
    <name type="scientific">Segniliparus rotundus (strain ATCC BAA-972 / CDC 1076 / CIP 108378 / DSM 44985 / JCM 13578)</name>
    <dbReference type="NCBI Taxonomy" id="640132"/>
    <lineage>
        <taxon>Bacteria</taxon>
        <taxon>Bacillati</taxon>
        <taxon>Actinomycetota</taxon>
        <taxon>Actinomycetes</taxon>
        <taxon>Mycobacteriales</taxon>
        <taxon>Segniliparaceae</taxon>
        <taxon>Segniliparus</taxon>
    </lineage>
</organism>
<protein>
    <submittedName>
        <fullName evidence="1">Uncharacterized protein</fullName>
    </submittedName>
</protein>
<name>D6ZBW2_SEGRD</name>
<dbReference type="RefSeq" id="WP_013137395.1">
    <property type="nucleotide sequence ID" value="NC_014168.1"/>
</dbReference>
<reference evidence="1 2" key="1">
    <citation type="journal article" date="2010" name="Stand. Genomic Sci.">
        <title>Complete genome sequence of Segniliparus rotundus type strain (CDC 1076).</title>
        <authorList>
            <person name="Sikorski J."/>
            <person name="Lapidus A."/>
            <person name="Copeland A."/>
            <person name="Misra M."/>
            <person name="Glavina Del Rio T."/>
            <person name="Nolan M."/>
            <person name="Lucas S."/>
            <person name="Chen F."/>
            <person name="Tice H."/>
            <person name="Cheng J.F."/>
            <person name="Jando M."/>
            <person name="Schneider S."/>
            <person name="Bruce D."/>
            <person name="Goodwin L."/>
            <person name="Pitluck S."/>
            <person name="Liolios K."/>
            <person name="Mikhailova N."/>
            <person name="Pati A."/>
            <person name="Ivanova N."/>
            <person name="Mavromatis K."/>
            <person name="Chen A."/>
            <person name="Palaniappan K."/>
            <person name="Chertkov O."/>
            <person name="Land M."/>
            <person name="Hauser L."/>
            <person name="Chang Y.J."/>
            <person name="Jeffries C.D."/>
            <person name="Brettin T."/>
            <person name="Detter J.C."/>
            <person name="Han C."/>
            <person name="Rohde M."/>
            <person name="Goker M."/>
            <person name="Bristow J."/>
            <person name="Eisen J.A."/>
            <person name="Markowitz V."/>
            <person name="Hugenholtz P."/>
            <person name="Kyrpides N.C."/>
            <person name="Klenk H.P."/>
        </authorList>
    </citation>
    <scope>NUCLEOTIDE SEQUENCE [LARGE SCALE GENOMIC DNA]</scope>
    <source>
        <strain evidence="2">ATCC BAA-972 / CDC 1076 / CIP 108378 / DSM 44985 / JCM 13578</strain>
    </source>
</reference>
<evidence type="ECO:0000313" key="1">
    <source>
        <dbReference type="EMBL" id="ADG96939.1"/>
    </source>
</evidence>